<sequence length="189" mass="20441">MAAGWATGRQMGSLPSTPTTKSGGAGGDGGMELIQNCDLPPPSKLFHGSDHELVVSSMNRVFAMMGRREQVGDDDEGEKKLELLKAVRLSQTRAREAEKRSDSLGKEKECLSNALLGQSLQLSAYRRWARLLEAHILKLEAELKDGATKSCCRCTSGGDDDGAGERMPWLVAIAFCFGAGIVLGFAYWF</sequence>
<feature type="transmembrane region" description="Helical" evidence="2">
    <location>
        <begin position="169"/>
        <end position="188"/>
    </location>
</feature>
<keyword evidence="4" id="KW-1185">Reference proteome</keyword>
<accession>A0AAV2DVM2</accession>
<gene>
    <name evidence="3" type="ORF">LTRI10_LOCUS19242</name>
</gene>
<evidence type="ECO:0000256" key="1">
    <source>
        <dbReference type="SAM" id="MobiDB-lite"/>
    </source>
</evidence>
<keyword evidence="2" id="KW-0812">Transmembrane</keyword>
<keyword evidence="2" id="KW-0472">Membrane</keyword>
<evidence type="ECO:0000256" key="2">
    <source>
        <dbReference type="SAM" id="Phobius"/>
    </source>
</evidence>
<dbReference type="Proteomes" id="UP001497516">
    <property type="component" value="Chromosome 3"/>
</dbReference>
<dbReference type="PANTHER" id="PTHR33868">
    <property type="entry name" value="EXPRESSED PROTEIN"/>
    <property type="match status" value="1"/>
</dbReference>
<protein>
    <submittedName>
        <fullName evidence="3">Uncharacterized protein</fullName>
    </submittedName>
</protein>
<dbReference type="EMBL" id="OZ034816">
    <property type="protein sequence ID" value="CAL1377607.1"/>
    <property type="molecule type" value="Genomic_DNA"/>
</dbReference>
<name>A0AAV2DVM2_9ROSI</name>
<feature type="compositionally biased region" description="Polar residues" evidence="1">
    <location>
        <begin position="13"/>
        <end position="22"/>
    </location>
</feature>
<keyword evidence="2" id="KW-1133">Transmembrane helix</keyword>
<reference evidence="3 4" key="1">
    <citation type="submission" date="2024-04" db="EMBL/GenBank/DDBJ databases">
        <authorList>
            <person name="Fracassetti M."/>
        </authorList>
    </citation>
    <scope>NUCLEOTIDE SEQUENCE [LARGE SCALE GENOMIC DNA]</scope>
</reference>
<feature type="region of interest" description="Disordered" evidence="1">
    <location>
        <begin position="1"/>
        <end position="30"/>
    </location>
</feature>
<evidence type="ECO:0000313" key="4">
    <source>
        <dbReference type="Proteomes" id="UP001497516"/>
    </source>
</evidence>
<proteinExistence type="predicted"/>
<evidence type="ECO:0000313" key="3">
    <source>
        <dbReference type="EMBL" id="CAL1377607.1"/>
    </source>
</evidence>
<dbReference type="PANTHER" id="PTHR33868:SF10">
    <property type="entry name" value="OS08G0483100 PROTEIN"/>
    <property type="match status" value="1"/>
</dbReference>
<organism evidence="3 4">
    <name type="scientific">Linum trigynum</name>
    <dbReference type="NCBI Taxonomy" id="586398"/>
    <lineage>
        <taxon>Eukaryota</taxon>
        <taxon>Viridiplantae</taxon>
        <taxon>Streptophyta</taxon>
        <taxon>Embryophyta</taxon>
        <taxon>Tracheophyta</taxon>
        <taxon>Spermatophyta</taxon>
        <taxon>Magnoliopsida</taxon>
        <taxon>eudicotyledons</taxon>
        <taxon>Gunneridae</taxon>
        <taxon>Pentapetalae</taxon>
        <taxon>rosids</taxon>
        <taxon>fabids</taxon>
        <taxon>Malpighiales</taxon>
        <taxon>Linaceae</taxon>
        <taxon>Linum</taxon>
    </lineage>
</organism>
<dbReference type="AlphaFoldDB" id="A0AAV2DVM2"/>